<keyword evidence="17 18" id="KW-0132">Cell division</keyword>
<comment type="similarity">
    <text evidence="4 17">Belongs to the MurCDEF family.</text>
</comment>
<evidence type="ECO:0000256" key="2">
    <source>
        <dbReference type="ARBA" id="ARBA00004496"/>
    </source>
</evidence>
<dbReference type="GO" id="GO:0008764">
    <property type="term" value="F:UDP-N-acetylmuramoylalanine-D-glutamate ligase activity"/>
    <property type="evidence" value="ECO:0007669"/>
    <property type="project" value="UniProtKB-UniRule"/>
</dbReference>
<evidence type="ECO:0000256" key="18">
    <source>
        <dbReference type="RuleBase" id="RU003664"/>
    </source>
</evidence>
<dbReference type="PANTHER" id="PTHR43692:SF1">
    <property type="entry name" value="UDP-N-ACETYLMURAMOYLALANINE--D-GLUTAMATE LIGASE"/>
    <property type="match status" value="1"/>
</dbReference>
<dbReference type="SUPFAM" id="SSF51984">
    <property type="entry name" value="MurCD N-terminal domain"/>
    <property type="match status" value="1"/>
</dbReference>
<dbReference type="SUPFAM" id="SSF53244">
    <property type="entry name" value="MurD-like peptide ligases, peptide-binding domain"/>
    <property type="match status" value="1"/>
</dbReference>
<organism evidence="21 22">
    <name type="scientific">Anaerocolumna cellulosilytica</name>
    <dbReference type="NCBI Taxonomy" id="433286"/>
    <lineage>
        <taxon>Bacteria</taxon>
        <taxon>Bacillati</taxon>
        <taxon>Bacillota</taxon>
        <taxon>Clostridia</taxon>
        <taxon>Lachnospirales</taxon>
        <taxon>Lachnospiraceae</taxon>
        <taxon>Anaerocolumna</taxon>
    </lineage>
</organism>
<gene>
    <name evidence="17 21" type="primary">murD</name>
    <name evidence="21" type="ORF">acsn021_28380</name>
</gene>
<evidence type="ECO:0000256" key="9">
    <source>
        <dbReference type="ARBA" id="ARBA00022741"/>
    </source>
</evidence>
<accession>A0A6S6R1Q6</accession>
<evidence type="ECO:0000256" key="15">
    <source>
        <dbReference type="ARBA" id="ARBA00032324"/>
    </source>
</evidence>
<comment type="catalytic activity">
    <reaction evidence="16 17 18">
        <text>UDP-N-acetyl-alpha-D-muramoyl-L-alanine + D-glutamate + ATP = UDP-N-acetyl-alpha-D-muramoyl-L-alanyl-D-glutamate + ADP + phosphate + H(+)</text>
        <dbReference type="Rhea" id="RHEA:16429"/>
        <dbReference type="ChEBI" id="CHEBI:15378"/>
        <dbReference type="ChEBI" id="CHEBI:29986"/>
        <dbReference type="ChEBI" id="CHEBI:30616"/>
        <dbReference type="ChEBI" id="CHEBI:43474"/>
        <dbReference type="ChEBI" id="CHEBI:83898"/>
        <dbReference type="ChEBI" id="CHEBI:83900"/>
        <dbReference type="ChEBI" id="CHEBI:456216"/>
        <dbReference type="EC" id="6.3.2.9"/>
    </reaction>
</comment>
<dbReference type="GO" id="GO:0005524">
    <property type="term" value="F:ATP binding"/>
    <property type="evidence" value="ECO:0007669"/>
    <property type="project" value="UniProtKB-UniRule"/>
</dbReference>
<dbReference type="Pfam" id="PF21799">
    <property type="entry name" value="MurD-like_N"/>
    <property type="match status" value="1"/>
</dbReference>
<keyword evidence="17 18" id="KW-0131">Cell cycle</keyword>
<dbReference type="RefSeq" id="WP_184093957.1">
    <property type="nucleotide sequence ID" value="NZ_AP023367.1"/>
</dbReference>
<dbReference type="InterPro" id="IPR013221">
    <property type="entry name" value="Mur_ligase_cen"/>
</dbReference>
<comment type="subcellular location">
    <subcellularLocation>
        <location evidence="2 17 18">Cytoplasm</location>
    </subcellularLocation>
</comment>
<keyword evidence="11 17" id="KW-0133">Cell shape</keyword>
<evidence type="ECO:0000259" key="20">
    <source>
        <dbReference type="Pfam" id="PF08245"/>
    </source>
</evidence>
<dbReference type="EMBL" id="AP023367">
    <property type="protein sequence ID" value="BCJ95269.1"/>
    <property type="molecule type" value="Genomic_DNA"/>
</dbReference>
<dbReference type="KEGG" id="acel:acsn021_28380"/>
<reference evidence="21 22" key="1">
    <citation type="journal article" date="2016" name="Int. J. Syst. Evol. Microbiol.">
        <title>Descriptions of Anaerotaenia torta gen. nov., sp. nov. and Anaerocolumna cellulosilytica gen. nov., sp. nov. isolated from a methanogenic reactor of cattle waste.</title>
        <authorList>
            <person name="Uek A."/>
            <person name="Ohtaki Y."/>
            <person name="Kaku N."/>
            <person name="Ueki K."/>
        </authorList>
    </citation>
    <scope>NUCLEOTIDE SEQUENCE [LARGE SCALE GENOMIC DNA]</scope>
    <source>
        <strain evidence="21 22">SN021</strain>
    </source>
</reference>
<dbReference type="Proteomes" id="UP000515561">
    <property type="component" value="Chromosome"/>
</dbReference>
<dbReference type="PANTHER" id="PTHR43692">
    <property type="entry name" value="UDP-N-ACETYLMURAMOYLALANINE--D-GLUTAMATE LIGASE"/>
    <property type="match status" value="1"/>
</dbReference>
<keyword evidence="22" id="KW-1185">Reference proteome</keyword>
<dbReference type="SUPFAM" id="SSF53623">
    <property type="entry name" value="MurD-like peptide ligases, catalytic domain"/>
    <property type="match status" value="1"/>
</dbReference>
<evidence type="ECO:0000256" key="17">
    <source>
        <dbReference type="HAMAP-Rule" id="MF_00639"/>
    </source>
</evidence>
<dbReference type="InterPro" id="IPR036565">
    <property type="entry name" value="Mur-like_cat_sf"/>
</dbReference>
<dbReference type="Gene3D" id="3.40.50.720">
    <property type="entry name" value="NAD(P)-binding Rossmann-like Domain"/>
    <property type="match status" value="1"/>
</dbReference>
<evidence type="ECO:0000256" key="10">
    <source>
        <dbReference type="ARBA" id="ARBA00022840"/>
    </source>
</evidence>
<dbReference type="Pfam" id="PF02875">
    <property type="entry name" value="Mur_ligase_C"/>
    <property type="match status" value="1"/>
</dbReference>
<dbReference type="NCBIfam" id="TIGR01087">
    <property type="entry name" value="murD"/>
    <property type="match status" value="1"/>
</dbReference>
<dbReference type="UniPathway" id="UPA00219"/>
<feature type="domain" description="Mur ligase central" evidence="20">
    <location>
        <begin position="114"/>
        <end position="292"/>
    </location>
</feature>
<evidence type="ECO:0000259" key="19">
    <source>
        <dbReference type="Pfam" id="PF02875"/>
    </source>
</evidence>
<dbReference type="HAMAP" id="MF_00639">
    <property type="entry name" value="MurD"/>
    <property type="match status" value="1"/>
</dbReference>
<keyword evidence="7 17" id="KW-0963">Cytoplasm</keyword>
<dbReference type="Gene3D" id="3.40.1190.10">
    <property type="entry name" value="Mur-like, catalytic domain"/>
    <property type="match status" value="1"/>
</dbReference>
<evidence type="ECO:0000256" key="11">
    <source>
        <dbReference type="ARBA" id="ARBA00022960"/>
    </source>
</evidence>
<comment type="pathway">
    <text evidence="3 17 18">Cell wall biogenesis; peptidoglycan biosynthesis.</text>
</comment>
<evidence type="ECO:0000256" key="13">
    <source>
        <dbReference type="ARBA" id="ARBA00023316"/>
    </source>
</evidence>
<keyword evidence="13 17" id="KW-0961">Cell wall biogenesis/degradation</keyword>
<evidence type="ECO:0000313" key="21">
    <source>
        <dbReference type="EMBL" id="BCJ95269.1"/>
    </source>
</evidence>
<evidence type="ECO:0000313" key="22">
    <source>
        <dbReference type="Proteomes" id="UP000515561"/>
    </source>
</evidence>
<evidence type="ECO:0000256" key="1">
    <source>
        <dbReference type="ARBA" id="ARBA00002734"/>
    </source>
</evidence>
<evidence type="ECO:0000256" key="16">
    <source>
        <dbReference type="ARBA" id="ARBA00047632"/>
    </source>
</evidence>
<dbReference type="GO" id="GO:0008360">
    <property type="term" value="P:regulation of cell shape"/>
    <property type="evidence" value="ECO:0007669"/>
    <property type="project" value="UniProtKB-KW"/>
</dbReference>
<evidence type="ECO:0000256" key="14">
    <source>
        <dbReference type="ARBA" id="ARBA00030398"/>
    </source>
</evidence>
<dbReference type="InterPro" id="IPR036615">
    <property type="entry name" value="Mur_ligase_C_dom_sf"/>
</dbReference>
<dbReference type="AlphaFoldDB" id="A0A6S6R1Q6"/>
<keyword evidence="12 17" id="KW-0573">Peptidoglycan synthesis</keyword>
<dbReference type="GO" id="GO:0005737">
    <property type="term" value="C:cytoplasm"/>
    <property type="evidence" value="ECO:0007669"/>
    <property type="project" value="UniProtKB-SubCell"/>
</dbReference>
<keyword evidence="9 17" id="KW-0547">Nucleotide-binding</keyword>
<proteinExistence type="inferred from homology"/>
<protein>
    <recommendedName>
        <fullName evidence="6 17">UDP-N-acetylmuramoylalanine--D-glutamate ligase</fullName>
        <ecNumber evidence="5 17">6.3.2.9</ecNumber>
    </recommendedName>
    <alternativeName>
        <fullName evidence="15 17">D-glutamic acid-adding enzyme</fullName>
    </alternativeName>
    <alternativeName>
        <fullName evidence="14 17">UDP-N-acetylmuramoyl-L-alanyl-D-glutamate synthetase</fullName>
    </alternativeName>
</protein>
<sequence>MKLEQKRALIFGTGISGIAAAKLLQDKTAGLIIYDSNERADKEEILAKLPIGFNGEILVGTLTDKIIDSLDLVILSPGVPTDLEIIEKIREKNITIWGEIELAYYFSRGKVVGITGTNGKTTTTTLVGEIMKTYYDSVFVVGNIGIPYTSMAPETTEESVTVAEMSSFQLETIESFKPNASAILNITPDHLNRHHTMENYIAAKVNITKNQDETDICVLNYEDDVLRKIGETLKTNVFYFSSRRSLSQGIYLEGEEIIYNTGSGKIIICNIHELNIFGRHSYENVMAATAIAIFLQVPVACIQKALKEFVAVEHRIEFVTTKNGVKYYNDSKGTNPDASIKAIESMQSPTLLIAGGYDKGADFDEWLEAFGDKIRYLVLLGQTKEKIASTARRHGYENIILVETLKEAVDVCAAKANTGDSCLLSPACASWGMFQNYEERGTLFKEYVKNLKDK</sequence>
<dbReference type="Pfam" id="PF08245">
    <property type="entry name" value="Mur_ligase_M"/>
    <property type="match status" value="1"/>
</dbReference>
<dbReference type="EC" id="6.3.2.9" evidence="5 17"/>
<evidence type="ECO:0000256" key="6">
    <source>
        <dbReference type="ARBA" id="ARBA00015655"/>
    </source>
</evidence>
<evidence type="ECO:0000256" key="5">
    <source>
        <dbReference type="ARBA" id="ARBA00012212"/>
    </source>
</evidence>
<keyword evidence="10 17" id="KW-0067">ATP-binding</keyword>
<evidence type="ECO:0000256" key="3">
    <source>
        <dbReference type="ARBA" id="ARBA00004752"/>
    </source>
</evidence>
<keyword evidence="8 17" id="KW-0436">Ligase</keyword>
<dbReference type="InterPro" id="IPR005762">
    <property type="entry name" value="MurD"/>
</dbReference>
<feature type="binding site" evidence="17">
    <location>
        <begin position="116"/>
        <end position="122"/>
    </location>
    <ligand>
        <name>ATP</name>
        <dbReference type="ChEBI" id="CHEBI:30616"/>
    </ligand>
</feature>
<name>A0A6S6R1Q6_9FIRM</name>
<dbReference type="Gene3D" id="3.90.190.20">
    <property type="entry name" value="Mur ligase, C-terminal domain"/>
    <property type="match status" value="1"/>
</dbReference>
<dbReference type="InterPro" id="IPR004101">
    <property type="entry name" value="Mur_ligase_C"/>
</dbReference>
<evidence type="ECO:0000256" key="7">
    <source>
        <dbReference type="ARBA" id="ARBA00022490"/>
    </source>
</evidence>
<evidence type="ECO:0000256" key="4">
    <source>
        <dbReference type="ARBA" id="ARBA00010416"/>
    </source>
</evidence>
<dbReference type="GO" id="GO:0009252">
    <property type="term" value="P:peptidoglycan biosynthetic process"/>
    <property type="evidence" value="ECO:0007669"/>
    <property type="project" value="UniProtKB-UniRule"/>
</dbReference>
<feature type="domain" description="Mur ligase C-terminal" evidence="19">
    <location>
        <begin position="314"/>
        <end position="428"/>
    </location>
</feature>
<evidence type="ECO:0000256" key="8">
    <source>
        <dbReference type="ARBA" id="ARBA00022598"/>
    </source>
</evidence>
<comment type="function">
    <text evidence="1 17 18">Cell wall formation. Catalyzes the addition of glutamate to the nucleotide precursor UDP-N-acetylmuramoyl-L-alanine (UMA).</text>
</comment>
<evidence type="ECO:0000256" key="12">
    <source>
        <dbReference type="ARBA" id="ARBA00022984"/>
    </source>
</evidence>
<dbReference type="GO" id="GO:0051301">
    <property type="term" value="P:cell division"/>
    <property type="evidence" value="ECO:0007669"/>
    <property type="project" value="UniProtKB-KW"/>
</dbReference>
<dbReference type="GO" id="GO:0071555">
    <property type="term" value="P:cell wall organization"/>
    <property type="evidence" value="ECO:0007669"/>
    <property type="project" value="UniProtKB-KW"/>
</dbReference>